<evidence type="ECO:0000259" key="9">
    <source>
        <dbReference type="PROSITE" id="PS51192"/>
    </source>
</evidence>
<feature type="compositionally biased region" description="Basic and acidic residues" evidence="8">
    <location>
        <begin position="285"/>
        <end position="294"/>
    </location>
</feature>
<dbReference type="Gene3D" id="3.40.50.300">
    <property type="entry name" value="P-loop containing nucleotide triphosphate hydrolases"/>
    <property type="match status" value="1"/>
</dbReference>
<dbReference type="Gene3D" id="3.40.50.10810">
    <property type="entry name" value="Tandem AAA-ATPase domain"/>
    <property type="match status" value="1"/>
</dbReference>
<gene>
    <name evidence="10" type="ORF">LSINAPIS_LOCUS11572</name>
</gene>
<evidence type="ECO:0000256" key="3">
    <source>
        <dbReference type="ARBA" id="ARBA00022741"/>
    </source>
</evidence>
<dbReference type="InterPro" id="IPR014001">
    <property type="entry name" value="Helicase_ATP-bd"/>
</dbReference>
<evidence type="ECO:0000313" key="11">
    <source>
        <dbReference type="Proteomes" id="UP000324832"/>
    </source>
</evidence>
<evidence type="ECO:0000256" key="7">
    <source>
        <dbReference type="ARBA" id="ARBA00023242"/>
    </source>
</evidence>
<dbReference type="InterPro" id="IPR000330">
    <property type="entry name" value="SNF2_N"/>
</dbReference>
<dbReference type="PROSITE" id="PS51192">
    <property type="entry name" value="HELICASE_ATP_BIND_1"/>
    <property type="match status" value="1"/>
</dbReference>
<keyword evidence="5" id="KW-0067">ATP-binding</keyword>
<protein>
    <recommendedName>
        <fullName evidence="9">Helicase ATP-binding domain-containing protein</fullName>
    </recommendedName>
</protein>
<evidence type="ECO:0000256" key="5">
    <source>
        <dbReference type="ARBA" id="ARBA00022840"/>
    </source>
</evidence>
<dbReference type="InterPro" id="IPR038718">
    <property type="entry name" value="SNF2-like_sf"/>
</dbReference>
<evidence type="ECO:0000256" key="4">
    <source>
        <dbReference type="ARBA" id="ARBA00022806"/>
    </source>
</evidence>
<feature type="domain" description="Helicase ATP-binding" evidence="9">
    <location>
        <begin position="962"/>
        <end position="1150"/>
    </location>
</feature>
<dbReference type="Proteomes" id="UP000324832">
    <property type="component" value="Unassembled WGS sequence"/>
</dbReference>
<dbReference type="GO" id="GO:0003677">
    <property type="term" value="F:DNA binding"/>
    <property type="evidence" value="ECO:0007669"/>
    <property type="project" value="UniProtKB-KW"/>
</dbReference>
<dbReference type="GO" id="GO:0005634">
    <property type="term" value="C:nucleus"/>
    <property type="evidence" value="ECO:0007669"/>
    <property type="project" value="UniProtKB-SubCell"/>
</dbReference>
<evidence type="ECO:0000313" key="10">
    <source>
        <dbReference type="EMBL" id="VVD01057.1"/>
    </source>
</evidence>
<evidence type="ECO:0000256" key="6">
    <source>
        <dbReference type="ARBA" id="ARBA00023125"/>
    </source>
</evidence>
<dbReference type="InterPro" id="IPR044574">
    <property type="entry name" value="ARIP4-like"/>
</dbReference>
<organism evidence="10 11">
    <name type="scientific">Leptidea sinapis</name>
    <dbReference type="NCBI Taxonomy" id="189913"/>
    <lineage>
        <taxon>Eukaryota</taxon>
        <taxon>Metazoa</taxon>
        <taxon>Ecdysozoa</taxon>
        <taxon>Arthropoda</taxon>
        <taxon>Hexapoda</taxon>
        <taxon>Insecta</taxon>
        <taxon>Pterygota</taxon>
        <taxon>Neoptera</taxon>
        <taxon>Endopterygota</taxon>
        <taxon>Lepidoptera</taxon>
        <taxon>Glossata</taxon>
        <taxon>Ditrysia</taxon>
        <taxon>Papilionoidea</taxon>
        <taxon>Pieridae</taxon>
        <taxon>Dismorphiinae</taxon>
        <taxon>Leptidea</taxon>
    </lineage>
</organism>
<dbReference type="GO" id="GO:0016887">
    <property type="term" value="F:ATP hydrolysis activity"/>
    <property type="evidence" value="ECO:0007669"/>
    <property type="project" value="InterPro"/>
</dbReference>
<comment type="similarity">
    <text evidence="2">Belongs to the SNF2/RAD54 helicase family.</text>
</comment>
<keyword evidence="11" id="KW-1185">Reference proteome</keyword>
<sequence>MYYNNILQEQYCLNQKYKVKTLANICFEYISTSHEVCSEPAETMAVAIDSVNTLSDEMYSNLENFTDPTYDDVNDNDDFEYDNDMEYADTAEPEESNWVSKVLMQELRSCALKDSNNIDSNDQEEFCESTKIPPTSVVHIKIEPQDLPDYSMAAEVKIEPMFMAGHNNISSKDIFPKQESIESSEVITECRLPDLSLDSSNTYDENLFESFVRTNKLITALENNCEINDSEANTEVFSQSCQRVRRQYDPDSDDETNTLNDSLNLLIPHSVEQAKHTLMMSSSDENEKISEKKKTDKRKPKTTKKHKVNNNVKDKIVVNEVAILTRRMNKRIKLLEKKTESSDSEIEGVLKQAQKEKAKEDKTKVFDDAIQCNAVDSTETTISEKTEQLVNNKKQKSYKSNRNSLKKIEKSPDLDLQVPSELLECEPEISTYDSEVNLEMTSKVSSSEIEIHDKKQNNVEDDENKNQVSQTTDYIEKDGWMCFKINNSDTKLYEYVSVLLDKLPESFVETYFKYVNTSDNECRDDNDDEVDKLTNLHSLNRNSTKDHNIIGQVRKKDKCNRNLVPNVTSDGDEGDQHFSDNNHFAELSPSEDEMDLENNMPLAPMPRSTENNIAKNFLMDDNESDEEQSIKTENVVKMEPEDETFLEFKLKPGPKSAKQALMNLEKNKWEQVTVKKELDDEASQTIKWRPGPKSKTRISSPESTSVILTADVSLKKELDQLHAPIVIQEQVDVKQNKRPARSNLKSIVKKAKMYAEHKSEEDSSSEEEKQWVNTKEKLLKRIGRKPESADVEDAKRAKIVTDFIEKRGDKTEVRQRRGSKRKRSNKKLLERRKQMNILRRELYGDNPHTGKRSSQAYTKGRKNIRKVIDKTALSMVTVMANHVEFARKKRLSFRQAQLREHLGCEEGVNVVVINDELCLEYDFEQNQPIVTVHPFFTRVMKAHQYEGVKFMWDACFESVSMVTKGFQGGGCILAHCMGLGKTLQVLALLHTVLTQPALGIRRVLVCCPLSTVLNWVDEIHKWIGPVTGDIKVFELSKLKKTYERAYQLEDWYNGGGIFIVGYELFRSLTTLDPIIDDIRPTIVNKIRTALLDPGPDMIICDEGHLLKNDASVLAVAMSRVQTKRRIMLTGTPMQNNLREYYCMVNFVKPDLLGTYAEYSNRFENPIMNGQHRDSREEDIRLMKARTHILHKVLEGCLQRQEASVLYPYLPKKYEYTVFIPLTPCQRSMYRHYLENYARHAKNNILKDFHSLQKIWTHPQVMHNFQMRARDAENSKIKDVKPAQTEVWWLQYLEGGNMLDCLESSNKLIFSTSLYTMDALEYFLKLINKWSLGKEYYRLDGSVPAEPLTASSSWTPHGTRRTTYRASSAGQWSRKYMSGL</sequence>
<dbReference type="PANTHER" id="PTHR45797:SF3">
    <property type="entry name" value="TRANSCRIPTIONAL REGULATOR ATRX HOMOLOG"/>
    <property type="match status" value="1"/>
</dbReference>
<dbReference type="GO" id="GO:0005524">
    <property type="term" value="F:ATP binding"/>
    <property type="evidence" value="ECO:0007669"/>
    <property type="project" value="UniProtKB-KW"/>
</dbReference>
<reference evidence="10 11" key="1">
    <citation type="submission" date="2017-07" db="EMBL/GenBank/DDBJ databases">
        <authorList>
            <person name="Talla V."/>
            <person name="Backstrom N."/>
        </authorList>
    </citation>
    <scope>NUCLEOTIDE SEQUENCE [LARGE SCALE GENOMIC DNA]</scope>
</reference>
<evidence type="ECO:0000256" key="1">
    <source>
        <dbReference type="ARBA" id="ARBA00004123"/>
    </source>
</evidence>
<feature type="compositionally biased region" description="Basic residues" evidence="8">
    <location>
        <begin position="295"/>
        <end position="306"/>
    </location>
</feature>
<dbReference type="Pfam" id="PF00176">
    <property type="entry name" value="SNF2-rel_dom"/>
    <property type="match status" value="1"/>
</dbReference>
<dbReference type="InterPro" id="IPR027417">
    <property type="entry name" value="P-loop_NTPase"/>
</dbReference>
<dbReference type="GO" id="GO:0004386">
    <property type="term" value="F:helicase activity"/>
    <property type="evidence" value="ECO:0007669"/>
    <property type="project" value="UniProtKB-KW"/>
</dbReference>
<dbReference type="SMART" id="SM00487">
    <property type="entry name" value="DEXDc"/>
    <property type="match status" value="1"/>
</dbReference>
<keyword evidence="4" id="KW-0378">Hydrolase</keyword>
<name>A0A5E4QTJ1_9NEOP</name>
<evidence type="ECO:0000256" key="8">
    <source>
        <dbReference type="SAM" id="MobiDB-lite"/>
    </source>
</evidence>
<keyword evidence="7" id="KW-0539">Nucleus</keyword>
<proteinExistence type="inferred from homology"/>
<comment type="subcellular location">
    <subcellularLocation>
        <location evidence="1">Nucleus</location>
    </subcellularLocation>
</comment>
<accession>A0A5E4QTJ1</accession>
<dbReference type="PANTHER" id="PTHR45797">
    <property type="entry name" value="RAD54-LIKE"/>
    <property type="match status" value="1"/>
</dbReference>
<dbReference type="SUPFAM" id="SSF52540">
    <property type="entry name" value="P-loop containing nucleoside triphosphate hydrolases"/>
    <property type="match status" value="2"/>
</dbReference>
<feature type="region of interest" description="Disordered" evidence="8">
    <location>
        <begin position="278"/>
        <end position="306"/>
    </location>
</feature>
<keyword evidence="4" id="KW-0347">Helicase</keyword>
<dbReference type="EMBL" id="FZQP02005144">
    <property type="protein sequence ID" value="VVD01057.1"/>
    <property type="molecule type" value="Genomic_DNA"/>
</dbReference>
<evidence type="ECO:0000256" key="2">
    <source>
        <dbReference type="ARBA" id="ARBA00007025"/>
    </source>
</evidence>
<keyword evidence="6" id="KW-0238">DNA-binding</keyword>
<keyword evidence="3" id="KW-0547">Nucleotide-binding</keyword>